<dbReference type="PANTHER" id="PTHR13866:SF29">
    <property type="entry name" value="FOLLISTATIN"/>
    <property type="match status" value="1"/>
</dbReference>
<dbReference type="Pfam" id="PF07648">
    <property type="entry name" value="Kazal_2"/>
    <property type="match status" value="3"/>
</dbReference>
<dbReference type="PROSITE" id="PS51364">
    <property type="entry name" value="TB"/>
    <property type="match status" value="1"/>
</dbReference>
<evidence type="ECO:0000256" key="4">
    <source>
        <dbReference type="ARBA" id="ARBA00023180"/>
    </source>
</evidence>
<proteinExistence type="predicted"/>
<dbReference type="SUPFAM" id="SSF100895">
    <property type="entry name" value="Kazal-type serine protease inhibitors"/>
    <property type="match status" value="3"/>
</dbReference>
<dbReference type="GeneID" id="106464632"/>
<dbReference type="PROSITE" id="PS51465">
    <property type="entry name" value="KAZAL_2"/>
    <property type="match status" value="3"/>
</dbReference>
<organism evidence="8 9">
    <name type="scientific">Limulus polyphemus</name>
    <name type="common">Atlantic horseshoe crab</name>
    <dbReference type="NCBI Taxonomy" id="6850"/>
    <lineage>
        <taxon>Eukaryota</taxon>
        <taxon>Metazoa</taxon>
        <taxon>Ecdysozoa</taxon>
        <taxon>Arthropoda</taxon>
        <taxon>Chelicerata</taxon>
        <taxon>Merostomata</taxon>
        <taxon>Xiphosura</taxon>
        <taxon>Limulidae</taxon>
        <taxon>Limulus</taxon>
    </lineage>
</organism>
<dbReference type="Gene3D" id="3.90.290.10">
    <property type="entry name" value="TGF-beta binding (TB) domain"/>
    <property type="match status" value="1"/>
</dbReference>
<keyword evidence="2" id="KW-0677">Repeat</keyword>
<dbReference type="SMART" id="SM00280">
    <property type="entry name" value="KAZAL"/>
    <property type="match status" value="3"/>
</dbReference>
<name>A0ABM1SY55_LIMPO</name>
<dbReference type="Proteomes" id="UP000694941">
    <property type="component" value="Unplaced"/>
</dbReference>
<feature type="domain" description="Kazal-like" evidence="7">
    <location>
        <begin position="102"/>
        <end position="159"/>
    </location>
</feature>
<dbReference type="InterPro" id="IPR036058">
    <property type="entry name" value="Kazal_dom_sf"/>
</dbReference>
<dbReference type="InterPro" id="IPR017878">
    <property type="entry name" value="TB_dom"/>
</dbReference>
<dbReference type="SMART" id="SM00274">
    <property type="entry name" value="FOLN"/>
    <property type="match status" value="3"/>
</dbReference>
<dbReference type="PANTHER" id="PTHR13866">
    <property type="entry name" value="SPARC OSTEONECTIN"/>
    <property type="match status" value="1"/>
</dbReference>
<keyword evidence="8" id="KW-1185">Reference proteome</keyword>
<accession>A0ABM1SY55</accession>
<dbReference type="CDD" id="cd00104">
    <property type="entry name" value="KAZAL_FS"/>
    <property type="match status" value="1"/>
</dbReference>
<dbReference type="Gene3D" id="3.30.60.30">
    <property type="match status" value="3"/>
</dbReference>
<protein>
    <submittedName>
        <fullName evidence="9">Follistatin-like isoform X1</fullName>
    </submittedName>
</protein>
<dbReference type="Pfam" id="PF21333">
    <property type="entry name" value="FST_N"/>
    <property type="match status" value="1"/>
</dbReference>
<feature type="domain" description="TB" evidence="6">
    <location>
        <begin position="24"/>
        <end position="84"/>
    </location>
</feature>
<evidence type="ECO:0000259" key="7">
    <source>
        <dbReference type="PROSITE" id="PS51465"/>
    </source>
</evidence>
<dbReference type="InterPro" id="IPR036773">
    <property type="entry name" value="TB_dom_sf"/>
</dbReference>
<feature type="chain" id="PRO_5045547089" evidence="5">
    <location>
        <begin position="22"/>
        <end position="346"/>
    </location>
</feature>
<sequence length="346" mass="38235">MKLGIILLAAVAAVWFNCALAGAGLCWSSMDRNGRCTASLRTNVSEEECCADSSATTAWSSKDLQSGDLFFWRVLGGGVPCQLCKDSCDGVKCGKDRECTMKKGKPKCVCRPKCSKRQRRLGTVCGSDGNSYKHICKLLKVQCRKNKNLAVKYFGPCQDNGCKNVRCPGKKSCVEDQNRHPYCVSCNKICRLRYRSQYVCGSDNATYSSYCELRRTSCFSGHVIQAAYYGVCRANATCKNIRCRRTKKCLIDPNTRIPRCTTCPPACSWQPKIPVCASNNKTYASWCDMMVDSCRLGVVLETRQGRPCQDNGRSTCNLQVAGLNSVTEGAHPFSRGHVTVNPTICW</sequence>
<evidence type="ECO:0000256" key="5">
    <source>
        <dbReference type="SAM" id="SignalP"/>
    </source>
</evidence>
<keyword evidence="1 5" id="KW-0732">Signal</keyword>
<evidence type="ECO:0000313" key="8">
    <source>
        <dbReference type="Proteomes" id="UP000694941"/>
    </source>
</evidence>
<evidence type="ECO:0000256" key="3">
    <source>
        <dbReference type="ARBA" id="ARBA00023157"/>
    </source>
</evidence>
<dbReference type="InterPro" id="IPR003645">
    <property type="entry name" value="Fol_N"/>
</dbReference>
<evidence type="ECO:0000256" key="2">
    <source>
        <dbReference type="ARBA" id="ARBA00022737"/>
    </source>
</evidence>
<evidence type="ECO:0000256" key="1">
    <source>
        <dbReference type="ARBA" id="ARBA00022729"/>
    </source>
</evidence>
<dbReference type="RefSeq" id="XP_022248561.1">
    <property type="nucleotide sequence ID" value="XM_022392853.1"/>
</dbReference>
<feature type="domain" description="Kazal-like" evidence="7">
    <location>
        <begin position="254"/>
        <end position="310"/>
    </location>
</feature>
<evidence type="ECO:0000259" key="6">
    <source>
        <dbReference type="PROSITE" id="PS51364"/>
    </source>
</evidence>
<evidence type="ECO:0000313" key="9">
    <source>
        <dbReference type="RefSeq" id="XP_022248561.1"/>
    </source>
</evidence>
<feature type="domain" description="Kazal-like" evidence="7">
    <location>
        <begin position="184"/>
        <end position="234"/>
    </location>
</feature>
<reference evidence="9" key="1">
    <citation type="submission" date="2025-08" db="UniProtKB">
        <authorList>
            <consortium name="RefSeq"/>
        </authorList>
    </citation>
    <scope>IDENTIFICATION</scope>
    <source>
        <tissue evidence="9">Muscle</tissue>
    </source>
</reference>
<gene>
    <name evidence="9" type="primary">LOC106464632</name>
</gene>
<feature type="signal peptide" evidence="5">
    <location>
        <begin position="1"/>
        <end position="21"/>
    </location>
</feature>
<keyword evidence="4" id="KW-0325">Glycoprotein</keyword>
<keyword evidence="3" id="KW-1015">Disulfide bond</keyword>
<dbReference type="InterPro" id="IPR002350">
    <property type="entry name" value="Kazal_dom"/>
</dbReference>